<evidence type="ECO:0000256" key="4">
    <source>
        <dbReference type="ARBA" id="ARBA00023242"/>
    </source>
</evidence>
<dbReference type="Gene3D" id="1.10.20.10">
    <property type="entry name" value="Histone, subunit A"/>
    <property type="match status" value="1"/>
</dbReference>
<sequence length="243" mass="27120">MSSNTLHNALLRPAILHILRAAGFHAAKPSVLDILTDITSRYILLLASRTAENAVANHNTPEPDITDVRMALQDCGLLVPSLTPGEEAWKEMLRKPLEQYPERNGLREKERIKRDEEDTQDVKAFLDWIEGEQNREIQRIAGLGAPPAPAITTTADLDAKEMEDYLTSLMKKHSKTGVESRYQGTILGQPSEIKPVKIEGGTIESIGEWRLRMRQRAAKPDSNTDTNSKAVDSVETNGHMMEE</sequence>
<comment type="subcellular location">
    <subcellularLocation>
        <location evidence="1">Nucleus</location>
    </subcellularLocation>
</comment>
<proteinExistence type="predicted"/>
<keyword evidence="2" id="KW-0805">Transcription regulation</keyword>
<dbReference type="InterPro" id="IPR006565">
    <property type="entry name" value="BTP"/>
</dbReference>
<dbReference type="Proteomes" id="UP000799750">
    <property type="component" value="Unassembled WGS sequence"/>
</dbReference>
<feature type="domain" description="Bromodomain associated" evidence="6">
    <location>
        <begin position="4"/>
        <end position="81"/>
    </location>
</feature>
<keyword evidence="4" id="KW-0539">Nucleus</keyword>
<dbReference type="CDD" id="cd00076">
    <property type="entry name" value="HFD_SF"/>
    <property type="match status" value="1"/>
</dbReference>
<dbReference type="EMBL" id="MU004185">
    <property type="protein sequence ID" value="KAF2498648.1"/>
    <property type="molecule type" value="Genomic_DNA"/>
</dbReference>
<evidence type="ECO:0000256" key="3">
    <source>
        <dbReference type="ARBA" id="ARBA00023163"/>
    </source>
</evidence>
<gene>
    <name evidence="7" type="ORF">BU16DRAFT_505116</name>
</gene>
<evidence type="ECO:0000256" key="2">
    <source>
        <dbReference type="ARBA" id="ARBA00023015"/>
    </source>
</evidence>
<dbReference type="Pfam" id="PF07524">
    <property type="entry name" value="Bromo_TP"/>
    <property type="match status" value="1"/>
</dbReference>
<dbReference type="GO" id="GO:0046982">
    <property type="term" value="F:protein heterodimerization activity"/>
    <property type="evidence" value="ECO:0007669"/>
    <property type="project" value="InterPro"/>
</dbReference>
<dbReference type="InterPro" id="IPR009072">
    <property type="entry name" value="Histone-fold"/>
</dbReference>
<dbReference type="AlphaFoldDB" id="A0A6A6R1I3"/>
<name>A0A6A6R1I3_9PEZI</name>
<evidence type="ECO:0000259" key="6">
    <source>
        <dbReference type="SMART" id="SM00576"/>
    </source>
</evidence>
<organism evidence="7 8">
    <name type="scientific">Lophium mytilinum</name>
    <dbReference type="NCBI Taxonomy" id="390894"/>
    <lineage>
        <taxon>Eukaryota</taxon>
        <taxon>Fungi</taxon>
        <taxon>Dikarya</taxon>
        <taxon>Ascomycota</taxon>
        <taxon>Pezizomycotina</taxon>
        <taxon>Dothideomycetes</taxon>
        <taxon>Pleosporomycetidae</taxon>
        <taxon>Mytilinidiales</taxon>
        <taxon>Mytilinidiaceae</taxon>
        <taxon>Lophium</taxon>
    </lineage>
</organism>
<dbReference type="SMART" id="SM00576">
    <property type="entry name" value="BTP"/>
    <property type="match status" value="1"/>
</dbReference>
<keyword evidence="3" id="KW-0804">Transcription</keyword>
<evidence type="ECO:0000313" key="7">
    <source>
        <dbReference type="EMBL" id="KAF2498648.1"/>
    </source>
</evidence>
<feature type="compositionally biased region" description="Polar residues" evidence="5">
    <location>
        <begin position="221"/>
        <end position="236"/>
    </location>
</feature>
<accession>A0A6A6R1I3</accession>
<keyword evidence="8" id="KW-1185">Reference proteome</keyword>
<reference evidence="7" key="1">
    <citation type="journal article" date="2020" name="Stud. Mycol.">
        <title>101 Dothideomycetes genomes: a test case for predicting lifestyles and emergence of pathogens.</title>
        <authorList>
            <person name="Haridas S."/>
            <person name="Albert R."/>
            <person name="Binder M."/>
            <person name="Bloem J."/>
            <person name="Labutti K."/>
            <person name="Salamov A."/>
            <person name="Andreopoulos B."/>
            <person name="Baker S."/>
            <person name="Barry K."/>
            <person name="Bills G."/>
            <person name="Bluhm B."/>
            <person name="Cannon C."/>
            <person name="Castanera R."/>
            <person name="Culley D."/>
            <person name="Daum C."/>
            <person name="Ezra D."/>
            <person name="Gonzalez J."/>
            <person name="Henrissat B."/>
            <person name="Kuo A."/>
            <person name="Liang C."/>
            <person name="Lipzen A."/>
            <person name="Lutzoni F."/>
            <person name="Magnuson J."/>
            <person name="Mondo S."/>
            <person name="Nolan M."/>
            <person name="Ohm R."/>
            <person name="Pangilinan J."/>
            <person name="Park H.-J."/>
            <person name="Ramirez L."/>
            <person name="Alfaro M."/>
            <person name="Sun H."/>
            <person name="Tritt A."/>
            <person name="Yoshinaga Y."/>
            <person name="Zwiers L.-H."/>
            <person name="Turgeon B."/>
            <person name="Goodwin S."/>
            <person name="Spatafora J."/>
            <person name="Crous P."/>
            <person name="Grigoriev I."/>
        </authorList>
    </citation>
    <scope>NUCLEOTIDE SEQUENCE</scope>
    <source>
        <strain evidence="7">CBS 269.34</strain>
    </source>
</reference>
<dbReference type="GO" id="GO:0005634">
    <property type="term" value="C:nucleus"/>
    <property type="evidence" value="ECO:0007669"/>
    <property type="project" value="UniProtKB-SubCell"/>
</dbReference>
<protein>
    <recommendedName>
        <fullName evidence="6">Bromodomain associated domain-containing protein</fullName>
    </recommendedName>
</protein>
<evidence type="ECO:0000256" key="5">
    <source>
        <dbReference type="SAM" id="MobiDB-lite"/>
    </source>
</evidence>
<evidence type="ECO:0000256" key="1">
    <source>
        <dbReference type="ARBA" id="ARBA00004123"/>
    </source>
</evidence>
<dbReference type="OrthoDB" id="5402929at2759"/>
<feature type="region of interest" description="Disordered" evidence="5">
    <location>
        <begin position="215"/>
        <end position="243"/>
    </location>
</feature>
<evidence type="ECO:0000313" key="8">
    <source>
        <dbReference type="Proteomes" id="UP000799750"/>
    </source>
</evidence>